<accession>A0A1I8GI52</accession>
<dbReference type="Proteomes" id="UP000095280">
    <property type="component" value="Unplaced"/>
</dbReference>
<organism evidence="1 2">
    <name type="scientific">Macrostomum lignano</name>
    <dbReference type="NCBI Taxonomy" id="282301"/>
    <lineage>
        <taxon>Eukaryota</taxon>
        <taxon>Metazoa</taxon>
        <taxon>Spiralia</taxon>
        <taxon>Lophotrochozoa</taxon>
        <taxon>Platyhelminthes</taxon>
        <taxon>Rhabditophora</taxon>
        <taxon>Macrostomorpha</taxon>
        <taxon>Macrostomida</taxon>
        <taxon>Macrostomidae</taxon>
        <taxon>Macrostomum</taxon>
    </lineage>
</organism>
<dbReference type="AlphaFoldDB" id="A0A1I8GI52"/>
<dbReference type="WBParaSite" id="maker-uti_cns_0001945-snap-gene-0.3-mRNA-1">
    <property type="protein sequence ID" value="maker-uti_cns_0001945-snap-gene-0.3-mRNA-1"/>
    <property type="gene ID" value="maker-uti_cns_0001945-snap-gene-0.3"/>
</dbReference>
<protein>
    <submittedName>
        <fullName evidence="2">ABC transmembrane type-1 domain-containing protein</fullName>
    </submittedName>
</protein>
<name>A0A1I8GI52_9PLAT</name>
<proteinExistence type="predicted"/>
<keyword evidence="1" id="KW-1185">Reference proteome</keyword>
<reference evidence="2" key="1">
    <citation type="submission" date="2016-11" db="UniProtKB">
        <authorList>
            <consortium name="WormBaseParasite"/>
        </authorList>
    </citation>
    <scope>IDENTIFICATION</scope>
</reference>
<sequence length="156" mass="17206">MPLFEVADLRLAIRLATLRPRLRRQVPMWTRTLSGISYWLACCSLLVAGPLKSVAAQALTMAALSELITRYRNLFDILFGYFTSATAAVRFLIQRLIPDRVRLLSVAPRPAAVWLNYRSSPPAALLSKPADCPAISRVRALSACCFCTKPTRPGGS</sequence>
<evidence type="ECO:0000313" key="2">
    <source>
        <dbReference type="WBParaSite" id="maker-uti_cns_0001945-snap-gene-0.3-mRNA-1"/>
    </source>
</evidence>
<evidence type="ECO:0000313" key="1">
    <source>
        <dbReference type="Proteomes" id="UP000095280"/>
    </source>
</evidence>